<keyword evidence="3" id="KW-1185">Reference proteome</keyword>
<proteinExistence type="predicted"/>
<name>S7RGP5_GLOTA</name>
<reference evidence="2 3" key="1">
    <citation type="journal article" date="2012" name="Science">
        <title>The Paleozoic origin of enzymatic lignin decomposition reconstructed from 31 fungal genomes.</title>
        <authorList>
            <person name="Floudas D."/>
            <person name="Binder M."/>
            <person name="Riley R."/>
            <person name="Barry K."/>
            <person name="Blanchette R.A."/>
            <person name="Henrissat B."/>
            <person name="Martinez A.T."/>
            <person name="Otillar R."/>
            <person name="Spatafora J.W."/>
            <person name="Yadav J.S."/>
            <person name="Aerts A."/>
            <person name="Benoit I."/>
            <person name="Boyd A."/>
            <person name="Carlson A."/>
            <person name="Copeland A."/>
            <person name="Coutinho P.M."/>
            <person name="de Vries R.P."/>
            <person name="Ferreira P."/>
            <person name="Findley K."/>
            <person name="Foster B."/>
            <person name="Gaskell J."/>
            <person name="Glotzer D."/>
            <person name="Gorecki P."/>
            <person name="Heitman J."/>
            <person name="Hesse C."/>
            <person name="Hori C."/>
            <person name="Igarashi K."/>
            <person name="Jurgens J.A."/>
            <person name="Kallen N."/>
            <person name="Kersten P."/>
            <person name="Kohler A."/>
            <person name="Kuees U."/>
            <person name="Kumar T.K.A."/>
            <person name="Kuo A."/>
            <person name="LaButti K."/>
            <person name="Larrondo L.F."/>
            <person name="Lindquist E."/>
            <person name="Ling A."/>
            <person name="Lombard V."/>
            <person name="Lucas S."/>
            <person name="Lundell T."/>
            <person name="Martin R."/>
            <person name="McLaughlin D.J."/>
            <person name="Morgenstern I."/>
            <person name="Morin E."/>
            <person name="Murat C."/>
            <person name="Nagy L.G."/>
            <person name="Nolan M."/>
            <person name="Ohm R.A."/>
            <person name="Patyshakuliyeva A."/>
            <person name="Rokas A."/>
            <person name="Ruiz-Duenas F.J."/>
            <person name="Sabat G."/>
            <person name="Salamov A."/>
            <person name="Samejima M."/>
            <person name="Schmutz J."/>
            <person name="Slot J.C."/>
            <person name="St John F."/>
            <person name="Stenlid J."/>
            <person name="Sun H."/>
            <person name="Sun S."/>
            <person name="Syed K."/>
            <person name="Tsang A."/>
            <person name="Wiebenga A."/>
            <person name="Young D."/>
            <person name="Pisabarro A."/>
            <person name="Eastwood D.C."/>
            <person name="Martin F."/>
            <person name="Cullen D."/>
            <person name="Grigoriev I.V."/>
            <person name="Hibbett D.S."/>
        </authorList>
    </citation>
    <scope>NUCLEOTIDE SEQUENCE [LARGE SCALE GENOMIC DNA]</scope>
    <source>
        <strain evidence="2 3">ATCC 11539</strain>
    </source>
</reference>
<evidence type="ECO:0000256" key="1">
    <source>
        <dbReference type="SAM" id="Phobius"/>
    </source>
</evidence>
<dbReference type="SUPFAM" id="SSF103481">
    <property type="entry name" value="Multidrug resistance efflux transporter EmrE"/>
    <property type="match status" value="1"/>
</dbReference>
<organism evidence="2 3">
    <name type="scientific">Gloeophyllum trabeum (strain ATCC 11539 / FP-39264 / Madison 617)</name>
    <name type="common">Brown rot fungus</name>
    <dbReference type="NCBI Taxonomy" id="670483"/>
    <lineage>
        <taxon>Eukaryota</taxon>
        <taxon>Fungi</taxon>
        <taxon>Dikarya</taxon>
        <taxon>Basidiomycota</taxon>
        <taxon>Agaricomycotina</taxon>
        <taxon>Agaricomycetes</taxon>
        <taxon>Gloeophyllales</taxon>
        <taxon>Gloeophyllaceae</taxon>
        <taxon>Gloeophyllum</taxon>
    </lineage>
</organism>
<evidence type="ECO:0000313" key="2">
    <source>
        <dbReference type="EMBL" id="EPQ53390.1"/>
    </source>
</evidence>
<evidence type="ECO:0000313" key="3">
    <source>
        <dbReference type="Proteomes" id="UP000030669"/>
    </source>
</evidence>
<keyword evidence="1" id="KW-0472">Membrane</keyword>
<dbReference type="HOGENOM" id="CLU_025028_3_1_1"/>
<dbReference type="RefSeq" id="XP_007868195.1">
    <property type="nucleotide sequence ID" value="XM_007870004.1"/>
</dbReference>
<dbReference type="Proteomes" id="UP000030669">
    <property type="component" value="Unassembled WGS sequence"/>
</dbReference>
<dbReference type="GO" id="GO:0016020">
    <property type="term" value="C:membrane"/>
    <property type="evidence" value="ECO:0007669"/>
    <property type="project" value="TreeGrafter"/>
</dbReference>
<dbReference type="PANTHER" id="PTHR13146:SF0">
    <property type="entry name" value="SOLUTE CARRIER FAMILY 35 MEMBER F6"/>
    <property type="match status" value="1"/>
</dbReference>
<sequence length="410" mass="44709">MRASVRVPALTTSMLTAGVAMSLWNKYQDMICVENCDNPDVSKHIHYEQPVWQTLTMFCFIPLAYMSYRARSHASAEESEGTPLLDRPPARKQSKWSLFLWWIPALCDVTGSTLINIGLLATPVSIFQMTRGALLLFVGIGSVLFLGRRFWLYQWISLISVTSGIGLVGYAGSLMSKAHGQASEGSSVTSYLSQRSYLLSSHATQLVIEEKVMTMHPISPLAAVGLEGAFGAFTVLLLMPVLSLPRIRALSPYFELSKGLHQILSVPAVFWSGIGFAVCVAFFDSSGLSLTKYASATMRCLLDALRTLAIWCVSLALGWERLAWPVSLVQMLGFALLVYGTFLFNGVFKPPPFIPHPSRMVNIPSELSHSARDEEGYSDSSVAGGIDAVVPPGGTTKIGFVVKSTAEQSH</sequence>
<dbReference type="GeneID" id="19306375"/>
<feature type="transmembrane region" description="Helical" evidence="1">
    <location>
        <begin position="152"/>
        <end position="171"/>
    </location>
</feature>
<dbReference type="PANTHER" id="PTHR13146">
    <property type="match status" value="1"/>
</dbReference>
<feature type="transmembrane region" description="Helical" evidence="1">
    <location>
        <begin position="129"/>
        <end position="146"/>
    </location>
</feature>
<feature type="transmembrane region" description="Helical" evidence="1">
    <location>
        <begin position="99"/>
        <end position="122"/>
    </location>
</feature>
<feature type="transmembrane region" description="Helical" evidence="1">
    <location>
        <begin position="262"/>
        <end position="283"/>
    </location>
</feature>
<feature type="transmembrane region" description="Helical" evidence="1">
    <location>
        <begin position="221"/>
        <end position="242"/>
    </location>
</feature>
<dbReference type="AlphaFoldDB" id="S7RGP5"/>
<feature type="transmembrane region" description="Helical" evidence="1">
    <location>
        <begin position="328"/>
        <end position="348"/>
    </location>
</feature>
<dbReference type="OrthoDB" id="408493at2759"/>
<dbReference type="OMA" id="RVEYDNQ"/>
<evidence type="ECO:0008006" key="4">
    <source>
        <dbReference type="Google" id="ProtNLM"/>
    </source>
</evidence>
<gene>
    <name evidence="2" type="ORF">GLOTRDRAFT_45834</name>
</gene>
<keyword evidence="1" id="KW-0812">Transmembrane</keyword>
<dbReference type="eggNOG" id="KOG3912">
    <property type="taxonomic scope" value="Eukaryota"/>
</dbReference>
<dbReference type="EMBL" id="KB469306">
    <property type="protein sequence ID" value="EPQ53390.1"/>
    <property type="molecule type" value="Genomic_DNA"/>
</dbReference>
<dbReference type="KEGG" id="gtr:GLOTRDRAFT_45834"/>
<protein>
    <recommendedName>
        <fullName evidence="4">Integral membrane protein</fullName>
    </recommendedName>
</protein>
<accession>S7RGP5</accession>
<keyword evidence="1" id="KW-1133">Transmembrane helix</keyword>
<dbReference type="InterPro" id="IPR037185">
    <property type="entry name" value="EmrE-like"/>
</dbReference>